<gene>
    <name evidence="2" type="ORF">GT409_02775</name>
</gene>
<keyword evidence="3" id="KW-1185">Reference proteome</keyword>
<dbReference type="SUPFAM" id="SSF46955">
    <property type="entry name" value="Putative DNA-binding domain"/>
    <property type="match status" value="1"/>
</dbReference>
<dbReference type="KEGG" id="taer:GT409_02775"/>
<dbReference type="EMBL" id="CP047593">
    <property type="protein sequence ID" value="QHI68422.1"/>
    <property type="molecule type" value="Genomic_DNA"/>
</dbReference>
<feature type="domain" description="Helix-turn-helix" evidence="1">
    <location>
        <begin position="15"/>
        <end position="61"/>
    </location>
</feature>
<dbReference type="RefSeq" id="WP_160626728.1">
    <property type="nucleotide sequence ID" value="NZ_CP047593.1"/>
</dbReference>
<proteinExistence type="predicted"/>
<dbReference type="Pfam" id="PF12728">
    <property type="entry name" value="HTH_17"/>
    <property type="match status" value="1"/>
</dbReference>
<evidence type="ECO:0000259" key="1">
    <source>
        <dbReference type="Pfam" id="PF12728"/>
    </source>
</evidence>
<protein>
    <submittedName>
        <fullName evidence="2">Helix-turn-helix domain-containing protein</fullName>
    </submittedName>
</protein>
<evidence type="ECO:0000313" key="3">
    <source>
        <dbReference type="Proteomes" id="UP000464954"/>
    </source>
</evidence>
<reference evidence="2 3" key="1">
    <citation type="submission" date="2020-01" db="EMBL/GenBank/DDBJ databases">
        <title>Ponticoccus aerotolerans gen. nov., sp. nov., an anaerobic bacterium and proposal of Ponticoccusceae fam. nov., Ponticoccusles ord. nov. and Ponticoccuse classis nov. in the phylum Kiritimatiellaeota.</title>
        <authorList>
            <person name="Zhou L.Y."/>
            <person name="Du Z.J."/>
        </authorList>
    </citation>
    <scope>NUCLEOTIDE SEQUENCE [LARGE SCALE GENOMIC DNA]</scope>
    <source>
        <strain evidence="2 3">S-5007</strain>
    </source>
</reference>
<organism evidence="2 3">
    <name type="scientific">Tichowtungia aerotolerans</name>
    <dbReference type="NCBI Taxonomy" id="2697043"/>
    <lineage>
        <taxon>Bacteria</taxon>
        <taxon>Pseudomonadati</taxon>
        <taxon>Kiritimatiellota</taxon>
        <taxon>Tichowtungiia</taxon>
        <taxon>Tichowtungiales</taxon>
        <taxon>Tichowtungiaceae</taxon>
        <taxon>Tichowtungia</taxon>
    </lineage>
</organism>
<name>A0A6P1M2V2_9BACT</name>
<dbReference type="AlphaFoldDB" id="A0A6P1M2V2"/>
<sequence>MAISNKTKPRALKAGAASEYLGISRRYLHDLTKQGRIPYSKIGPRCLVYDIADLDLFLEECKIGGAA</sequence>
<accession>A0A6P1M2V2</accession>
<dbReference type="InterPro" id="IPR041657">
    <property type="entry name" value="HTH_17"/>
</dbReference>
<evidence type="ECO:0000313" key="2">
    <source>
        <dbReference type="EMBL" id="QHI68422.1"/>
    </source>
</evidence>
<dbReference type="Proteomes" id="UP000464954">
    <property type="component" value="Chromosome"/>
</dbReference>
<dbReference type="InterPro" id="IPR009061">
    <property type="entry name" value="DNA-bd_dom_put_sf"/>
</dbReference>